<comment type="subcellular location">
    <subcellularLocation>
        <location evidence="2">Cell membrane</location>
        <topology evidence="2">Multi-pass membrane protein</topology>
    </subcellularLocation>
</comment>
<dbReference type="InterPro" id="IPR043130">
    <property type="entry name" value="CDP-OH_PTrfase_TM_dom"/>
</dbReference>
<dbReference type="GO" id="GO:0008444">
    <property type="term" value="F:CDP-diacylglycerol-glycerol-3-phosphate 3-phosphatidyltransferase activity"/>
    <property type="evidence" value="ECO:0007669"/>
    <property type="project" value="UniProtKB-UniRule"/>
</dbReference>
<dbReference type="InterPro" id="IPR048254">
    <property type="entry name" value="CDP_ALCOHOL_P_TRANSF_CS"/>
</dbReference>
<evidence type="ECO:0000256" key="20">
    <source>
        <dbReference type="SAM" id="Phobius"/>
    </source>
</evidence>
<dbReference type="PANTHER" id="PTHR14269">
    <property type="entry name" value="CDP-DIACYLGLYCEROL--GLYCEROL-3-PHOSPHATE 3-PHOSPHATIDYLTRANSFERASE-RELATED"/>
    <property type="match status" value="1"/>
</dbReference>
<dbReference type="PIRSF" id="PIRSF000847">
    <property type="entry name" value="Phos_ph_gly_syn"/>
    <property type="match status" value="1"/>
</dbReference>
<dbReference type="PROSITE" id="PS00379">
    <property type="entry name" value="CDP_ALCOHOL_P_TRANSF"/>
    <property type="match status" value="1"/>
</dbReference>
<evidence type="ECO:0000256" key="13">
    <source>
        <dbReference type="ARBA" id="ARBA00023098"/>
    </source>
</evidence>
<dbReference type="InterPro" id="IPR050324">
    <property type="entry name" value="CDP-alcohol_PTase-I"/>
</dbReference>
<organism evidence="21 22">
    <name type="scientific">Oxobacter pfennigii</name>
    <dbReference type="NCBI Taxonomy" id="36849"/>
    <lineage>
        <taxon>Bacteria</taxon>
        <taxon>Bacillati</taxon>
        <taxon>Bacillota</taxon>
        <taxon>Clostridia</taxon>
        <taxon>Eubacteriales</taxon>
        <taxon>Clostridiaceae</taxon>
        <taxon>Oxobacter</taxon>
    </lineage>
</organism>
<evidence type="ECO:0000256" key="14">
    <source>
        <dbReference type="ARBA" id="ARBA00023136"/>
    </source>
</evidence>
<dbReference type="PATRIC" id="fig|36849.3.peg.4512"/>
<evidence type="ECO:0000313" key="21">
    <source>
        <dbReference type="EMBL" id="KPU42485.1"/>
    </source>
</evidence>
<evidence type="ECO:0000256" key="1">
    <source>
        <dbReference type="ARBA" id="ARBA00003973"/>
    </source>
</evidence>
<dbReference type="EMBL" id="LKET01000068">
    <property type="protein sequence ID" value="KPU42485.1"/>
    <property type="molecule type" value="Genomic_DNA"/>
</dbReference>
<dbReference type="FunFam" id="1.20.120.1760:FF:000004">
    <property type="entry name" value="CDP-diacylglycerol--glycerol-3-phosphate 3-phosphatidyltransferase"/>
    <property type="match status" value="1"/>
</dbReference>
<comment type="pathway">
    <text evidence="3">Phospholipid metabolism; phosphatidylglycerol biosynthesis; phosphatidylglycerol from CDP-diacylglycerol: step 1/2.</text>
</comment>
<dbReference type="GO" id="GO:0006655">
    <property type="term" value="P:phosphatidylglycerol biosynthetic process"/>
    <property type="evidence" value="ECO:0007669"/>
    <property type="project" value="UniProtKB-UniPathway"/>
</dbReference>
<accession>A0A0P8WJY0</accession>
<dbReference type="UniPathway" id="UPA00084">
    <property type="reaction ID" value="UER00503"/>
</dbReference>
<proteinExistence type="inferred from homology"/>
<evidence type="ECO:0000256" key="8">
    <source>
        <dbReference type="ARBA" id="ARBA00022475"/>
    </source>
</evidence>
<evidence type="ECO:0000256" key="10">
    <source>
        <dbReference type="ARBA" id="ARBA00022679"/>
    </source>
</evidence>
<keyword evidence="16" id="KW-1208">Phospholipid metabolism</keyword>
<reference evidence="21 22" key="1">
    <citation type="submission" date="2015-09" db="EMBL/GenBank/DDBJ databases">
        <title>Genome sequence of Oxobacter pfennigii DSM 3222.</title>
        <authorList>
            <person name="Poehlein A."/>
            <person name="Bengelsdorf F.R."/>
            <person name="Schiel-Bengelsdorf B."/>
            <person name="Duerre P."/>
            <person name="Daniel R."/>
        </authorList>
    </citation>
    <scope>NUCLEOTIDE SEQUENCE [LARGE SCALE GENOMIC DNA]</scope>
    <source>
        <strain evidence="21 22">DSM 3222</strain>
    </source>
</reference>
<feature type="transmembrane region" description="Helical" evidence="20">
    <location>
        <begin position="176"/>
        <end position="194"/>
    </location>
</feature>
<feature type="transmembrane region" description="Helical" evidence="20">
    <location>
        <begin position="143"/>
        <end position="164"/>
    </location>
</feature>
<evidence type="ECO:0000256" key="11">
    <source>
        <dbReference type="ARBA" id="ARBA00022692"/>
    </source>
</evidence>
<evidence type="ECO:0000256" key="15">
    <source>
        <dbReference type="ARBA" id="ARBA00023209"/>
    </source>
</evidence>
<comment type="function">
    <text evidence="1">This protein catalyzes the committed step to the synthesis of the acidic phospholipids.</text>
</comment>
<evidence type="ECO:0000256" key="9">
    <source>
        <dbReference type="ARBA" id="ARBA00022516"/>
    </source>
</evidence>
<keyword evidence="9" id="KW-0444">Lipid biosynthesis</keyword>
<feature type="transmembrane region" description="Helical" evidence="20">
    <location>
        <begin position="110"/>
        <end position="131"/>
    </location>
</feature>
<keyword evidence="11 20" id="KW-0812">Transmembrane</keyword>
<feature type="transmembrane region" description="Helical" evidence="20">
    <location>
        <begin position="49"/>
        <end position="68"/>
    </location>
</feature>
<dbReference type="AlphaFoldDB" id="A0A0P8WJY0"/>
<name>A0A0P8WJY0_9CLOT</name>
<sequence length="204" mass="22840">MNLPNKITLSRIFLVPVFMLFIIPIPEWMLTSEYLSFMHEILLDTNNFILNYGNYVAAVIFIIAASTDKVDGYIARKKNLVTKFGIFLDPIADKLLIAAALIALVQRNQINGWAAMIIISREFIITGFRLVAAGEKLVLPAGIWGKLKTVIQSVAVALALLKNYPLSLISNFRFDAFVMFLAVIITVYSGYDYIAKNSNVIKET</sequence>
<comment type="similarity">
    <text evidence="5 19">Belongs to the CDP-alcohol phosphatidyltransferase class-I family.</text>
</comment>
<evidence type="ECO:0000256" key="18">
    <source>
        <dbReference type="NCBIfam" id="TIGR00560"/>
    </source>
</evidence>
<evidence type="ECO:0000256" key="4">
    <source>
        <dbReference type="ARBA" id="ARBA00005189"/>
    </source>
</evidence>
<evidence type="ECO:0000256" key="12">
    <source>
        <dbReference type="ARBA" id="ARBA00022989"/>
    </source>
</evidence>
<evidence type="ECO:0000256" key="3">
    <source>
        <dbReference type="ARBA" id="ARBA00005042"/>
    </source>
</evidence>
<dbReference type="GO" id="GO:0005886">
    <property type="term" value="C:plasma membrane"/>
    <property type="evidence" value="ECO:0007669"/>
    <property type="project" value="UniProtKB-SubCell"/>
</dbReference>
<evidence type="ECO:0000256" key="2">
    <source>
        <dbReference type="ARBA" id="ARBA00004651"/>
    </source>
</evidence>
<dbReference type="RefSeq" id="WP_054877190.1">
    <property type="nucleotide sequence ID" value="NZ_LKET01000068.1"/>
</dbReference>
<feature type="transmembrane region" description="Helical" evidence="20">
    <location>
        <begin position="12"/>
        <end position="29"/>
    </location>
</feature>
<keyword evidence="13" id="KW-0443">Lipid metabolism</keyword>
<evidence type="ECO:0000313" key="22">
    <source>
        <dbReference type="Proteomes" id="UP000050326"/>
    </source>
</evidence>
<comment type="pathway">
    <text evidence="4">Lipid metabolism.</text>
</comment>
<dbReference type="EC" id="2.7.8.5" evidence="6 18"/>
<evidence type="ECO:0000256" key="17">
    <source>
        <dbReference type="ARBA" id="ARBA00048586"/>
    </source>
</evidence>
<feature type="transmembrane region" description="Helical" evidence="20">
    <location>
        <begin position="80"/>
        <end position="104"/>
    </location>
</feature>
<dbReference type="Pfam" id="PF01066">
    <property type="entry name" value="CDP-OH_P_transf"/>
    <property type="match status" value="1"/>
</dbReference>
<keyword evidence="22" id="KW-1185">Reference proteome</keyword>
<dbReference type="STRING" id="36849.OXPF_42700"/>
<keyword evidence="15" id="KW-0594">Phospholipid biosynthesis</keyword>
<protein>
    <recommendedName>
        <fullName evidence="7 18">CDP-diacylglycerol--glycerol-3-phosphate 3-phosphatidyltransferase</fullName>
        <ecNumber evidence="6 18">2.7.8.5</ecNumber>
    </recommendedName>
</protein>
<comment type="caution">
    <text evidence="21">The sequence shown here is derived from an EMBL/GenBank/DDBJ whole genome shotgun (WGS) entry which is preliminary data.</text>
</comment>
<evidence type="ECO:0000256" key="16">
    <source>
        <dbReference type="ARBA" id="ARBA00023264"/>
    </source>
</evidence>
<gene>
    <name evidence="21" type="primary">pgsA_5</name>
    <name evidence="21" type="ORF">OXPF_42700</name>
</gene>
<dbReference type="OrthoDB" id="9796672at2"/>
<dbReference type="NCBIfam" id="TIGR00560">
    <property type="entry name" value="pgsA"/>
    <property type="match status" value="1"/>
</dbReference>
<evidence type="ECO:0000256" key="5">
    <source>
        <dbReference type="ARBA" id="ARBA00010441"/>
    </source>
</evidence>
<keyword evidence="14 20" id="KW-0472">Membrane</keyword>
<evidence type="ECO:0000256" key="7">
    <source>
        <dbReference type="ARBA" id="ARBA00014944"/>
    </source>
</evidence>
<keyword evidence="12 20" id="KW-1133">Transmembrane helix</keyword>
<keyword evidence="10 19" id="KW-0808">Transferase</keyword>
<evidence type="ECO:0000256" key="19">
    <source>
        <dbReference type="RuleBase" id="RU003750"/>
    </source>
</evidence>
<comment type="catalytic activity">
    <reaction evidence="17">
        <text>a CDP-1,2-diacyl-sn-glycerol + sn-glycerol 3-phosphate = a 1,2-diacyl-sn-glycero-3-phospho-(1'-sn-glycero-3'-phosphate) + CMP + H(+)</text>
        <dbReference type="Rhea" id="RHEA:12593"/>
        <dbReference type="ChEBI" id="CHEBI:15378"/>
        <dbReference type="ChEBI" id="CHEBI:57597"/>
        <dbReference type="ChEBI" id="CHEBI:58332"/>
        <dbReference type="ChEBI" id="CHEBI:60110"/>
        <dbReference type="ChEBI" id="CHEBI:60377"/>
        <dbReference type="EC" id="2.7.8.5"/>
    </reaction>
</comment>
<dbReference type="InterPro" id="IPR004570">
    <property type="entry name" value="Phosphatidylglycerol_P_synth"/>
</dbReference>
<evidence type="ECO:0000256" key="6">
    <source>
        <dbReference type="ARBA" id="ARBA00013170"/>
    </source>
</evidence>
<dbReference type="PANTHER" id="PTHR14269:SF62">
    <property type="entry name" value="CDP-DIACYLGLYCEROL--GLYCEROL-3-PHOSPHATE 3-PHOSPHATIDYLTRANSFERASE 1, CHLOROPLASTIC"/>
    <property type="match status" value="1"/>
</dbReference>
<dbReference type="Gene3D" id="1.20.120.1760">
    <property type="match status" value="1"/>
</dbReference>
<keyword evidence="8" id="KW-1003">Cell membrane</keyword>
<dbReference type="InterPro" id="IPR000462">
    <property type="entry name" value="CDP-OH_P_trans"/>
</dbReference>
<dbReference type="Proteomes" id="UP000050326">
    <property type="component" value="Unassembled WGS sequence"/>
</dbReference>